<keyword evidence="3" id="KW-1185">Reference proteome</keyword>
<keyword evidence="1" id="KW-1133">Transmembrane helix</keyword>
<comment type="caution">
    <text evidence="2">The sequence shown here is derived from an EMBL/GenBank/DDBJ whole genome shotgun (WGS) entry which is preliminary data.</text>
</comment>
<gene>
    <name evidence="2" type="ORF">B0I10_11815</name>
</gene>
<name>A0A328WJV1_9FLAO</name>
<evidence type="ECO:0000313" key="2">
    <source>
        <dbReference type="EMBL" id="RAR46480.1"/>
    </source>
</evidence>
<protein>
    <recommendedName>
        <fullName evidence="4">SdiA-regulated protein</fullName>
    </recommendedName>
</protein>
<dbReference type="Proteomes" id="UP000249518">
    <property type="component" value="Unassembled WGS sequence"/>
</dbReference>
<evidence type="ECO:0000256" key="1">
    <source>
        <dbReference type="SAM" id="Phobius"/>
    </source>
</evidence>
<keyword evidence="1" id="KW-0472">Membrane</keyword>
<keyword evidence="1" id="KW-0812">Transmembrane</keyword>
<sequence>MLAIRKIVLKFKFSYTSFLCIRTSTLLMAFLIFTSLSCQNKSTAALTLHTKFYLPAKLSEVSGLVATDSLIWVIEDSGNKSVVYGLNNKGQVEQTIQLDNHSNIDWEDLTKDNDQNLFIGDFGNNDNDRKDLVIYKISPNDALTTVEKINFYYPEQTHFPAKKKEKLYDCEAFFVYQNSFYLFTKNRSKGFDGSTLIYKIPALAGNHAAQLIGKFKTCSNYNSCVITGAAISPDEKKIVLLGHEKIWLFEEFKGDDFLGGKRTELALNHYSQKEAVSFIDNDKLLIADERTKNRGGNVYEVSIHTLKSAN</sequence>
<evidence type="ECO:0008006" key="4">
    <source>
        <dbReference type="Google" id="ProtNLM"/>
    </source>
</evidence>
<organism evidence="2 3">
    <name type="scientific">Flavobacterium lacus</name>
    <dbReference type="NCBI Taxonomy" id="1353778"/>
    <lineage>
        <taxon>Bacteria</taxon>
        <taxon>Pseudomonadati</taxon>
        <taxon>Bacteroidota</taxon>
        <taxon>Flavobacteriia</taxon>
        <taxon>Flavobacteriales</taxon>
        <taxon>Flavobacteriaceae</taxon>
        <taxon>Flavobacterium</taxon>
    </lineage>
</organism>
<feature type="transmembrane region" description="Helical" evidence="1">
    <location>
        <begin position="12"/>
        <end position="33"/>
    </location>
</feature>
<reference evidence="2 3" key="1">
    <citation type="submission" date="2018-06" db="EMBL/GenBank/DDBJ databases">
        <title>Genomic Encyclopedia of Type Strains, Phase III (KMG-III): the genomes of soil and plant-associated and newly described type strains.</title>
        <authorList>
            <person name="Whitman W."/>
        </authorList>
    </citation>
    <scope>NUCLEOTIDE SEQUENCE [LARGE SCALE GENOMIC DNA]</scope>
    <source>
        <strain evidence="2 3">CGMCC 1.12504</strain>
    </source>
</reference>
<proteinExistence type="predicted"/>
<evidence type="ECO:0000313" key="3">
    <source>
        <dbReference type="Proteomes" id="UP000249518"/>
    </source>
</evidence>
<accession>A0A328WJV1</accession>
<dbReference type="EMBL" id="QLSV01000018">
    <property type="protein sequence ID" value="RAR46480.1"/>
    <property type="molecule type" value="Genomic_DNA"/>
</dbReference>
<dbReference type="SUPFAM" id="SSF101898">
    <property type="entry name" value="NHL repeat"/>
    <property type="match status" value="1"/>
</dbReference>
<dbReference type="AlphaFoldDB" id="A0A328WJV1"/>